<gene>
    <name evidence="2" type="ORF">PV328_011898</name>
</gene>
<feature type="compositionally biased region" description="Acidic residues" evidence="1">
    <location>
        <begin position="130"/>
        <end position="139"/>
    </location>
</feature>
<comment type="caution">
    <text evidence="2">The sequence shown here is derived from an EMBL/GenBank/DDBJ whole genome shotgun (WGS) entry which is preliminary data.</text>
</comment>
<dbReference type="Proteomes" id="UP001168990">
    <property type="component" value="Unassembled WGS sequence"/>
</dbReference>
<accession>A0AA39EXQ0</accession>
<reference evidence="2" key="2">
    <citation type="submission" date="2023-03" db="EMBL/GenBank/DDBJ databases">
        <authorList>
            <person name="Inwood S.N."/>
            <person name="Skelly J.G."/>
            <person name="Guhlin J."/>
            <person name="Harrop T.W.R."/>
            <person name="Goldson S.G."/>
            <person name="Dearden P.K."/>
        </authorList>
    </citation>
    <scope>NUCLEOTIDE SEQUENCE</scope>
    <source>
        <strain evidence="2">Irish</strain>
        <tissue evidence="2">Whole body</tissue>
    </source>
</reference>
<feature type="compositionally biased region" description="Polar residues" evidence="1">
    <location>
        <begin position="165"/>
        <end position="175"/>
    </location>
</feature>
<dbReference type="AlphaFoldDB" id="A0AA39EXQ0"/>
<name>A0AA39EXQ0_9HYME</name>
<organism evidence="2 3">
    <name type="scientific">Microctonus aethiopoides</name>
    <dbReference type="NCBI Taxonomy" id="144406"/>
    <lineage>
        <taxon>Eukaryota</taxon>
        <taxon>Metazoa</taxon>
        <taxon>Ecdysozoa</taxon>
        <taxon>Arthropoda</taxon>
        <taxon>Hexapoda</taxon>
        <taxon>Insecta</taxon>
        <taxon>Pterygota</taxon>
        <taxon>Neoptera</taxon>
        <taxon>Endopterygota</taxon>
        <taxon>Hymenoptera</taxon>
        <taxon>Apocrita</taxon>
        <taxon>Ichneumonoidea</taxon>
        <taxon>Braconidae</taxon>
        <taxon>Euphorinae</taxon>
        <taxon>Microctonus</taxon>
    </lineage>
</organism>
<reference evidence="2" key="1">
    <citation type="journal article" date="2023" name="bioRxiv">
        <title>Scaffold-level genome assemblies of two parasitoid biocontrol wasps reveal the parthenogenesis mechanism and an associated novel virus.</title>
        <authorList>
            <person name="Inwood S."/>
            <person name="Skelly J."/>
            <person name="Guhlin J."/>
            <person name="Harrop T."/>
            <person name="Goldson S."/>
            <person name="Dearden P."/>
        </authorList>
    </citation>
    <scope>NUCLEOTIDE SEQUENCE</scope>
    <source>
        <strain evidence="2">Irish</strain>
        <tissue evidence="2">Whole body</tissue>
    </source>
</reference>
<feature type="region of interest" description="Disordered" evidence="1">
    <location>
        <begin position="125"/>
        <end position="175"/>
    </location>
</feature>
<proteinExistence type="predicted"/>
<evidence type="ECO:0000313" key="3">
    <source>
        <dbReference type="Proteomes" id="UP001168990"/>
    </source>
</evidence>
<feature type="compositionally biased region" description="Basic and acidic residues" evidence="1">
    <location>
        <begin position="154"/>
        <end position="164"/>
    </location>
</feature>
<dbReference type="EMBL" id="JAQQBS010001575">
    <property type="protein sequence ID" value="KAK0157096.1"/>
    <property type="molecule type" value="Genomic_DNA"/>
</dbReference>
<sequence>MNIGATIIKDLSPEENKFLEFVPPHAHDYDEILIKNFGKRASPEVYQFRRDLIEFHDSVMRIGRLREEDMNEYGRKVCPRCECVKKSDATIIRMMENLIYFANQLKSRLRSMSSKVEELSGKKLVNNAVNDDDDEDDEGHDVAGNESRMSLQDVKQKEKEEKNSDTNNQEAPTTATAVISDDEKIIYIMRLLIVFMMDSAEQIFKM</sequence>
<keyword evidence="3" id="KW-1185">Reference proteome</keyword>
<protein>
    <submittedName>
        <fullName evidence="2">Uncharacterized protein</fullName>
    </submittedName>
</protein>
<evidence type="ECO:0000313" key="2">
    <source>
        <dbReference type="EMBL" id="KAK0157096.1"/>
    </source>
</evidence>
<feature type="non-terminal residue" evidence="2">
    <location>
        <position position="206"/>
    </location>
</feature>
<evidence type="ECO:0000256" key="1">
    <source>
        <dbReference type="SAM" id="MobiDB-lite"/>
    </source>
</evidence>